<feature type="signal peptide" evidence="3">
    <location>
        <begin position="1"/>
        <end position="32"/>
    </location>
</feature>
<dbReference type="InParanoid" id="A0A2T3AGC5"/>
<gene>
    <name evidence="4" type="ORF">BD289DRAFT_480336</name>
</gene>
<reference evidence="4 5" key="1">
    <citation type="journal article" date="2018" name="Mycol. Prog.">
        <title>Coniella lustricola, a new species from submerged detritus.</title>
        <authorList>
            <person name="Raudabaugh D.B."/>
            <person name="Iturriaga T."/>
            <person name="Carver A."/>
            <person name="Mondo S."/>
            <person name="Pangilinan J."/>
            <person name="Lipzen A."/>
            <person name="He G."/>
            <person name="Amirebrahimi M."/>
            <person name="Grigoriev I.V."/>
            <person name="Miller A.N."/>
        </authorList>
    </citation>
    <scope>NUCLEOTIDE SEQUENCE [LARGE SCALE GENOMIC DNA]</scope>
    <source>
        <strain evidence="4 5">B22-T-1</strain>
    </source>
</reference>
<organism evidence="4 5">
    <name type="scientific">Coniella lustricola</name>
    <dbReference type="NCBI Taxonomy" id="2025994"/>
    <lineage>
        <taxon>Eukaryota</taxon>
        <taxon>Fungi</taxon>
        <taxon>Dikarya</taxon>
        <taxon>Ascomycota</taxon>
        <taxon>Pezizomycotina</taxon>
        <taxon>Sordariomycetes</taxon>
        <taxon>Sordariomycetidae</taxon>
        <taxon>Diaporthales</taxon>
        <taxon>Schizoparmaceae</taxon>
        <taxon>Coniella</taxon>
    </lineage>
</organism>
<dbReference type="AlphaFoldDB" id="A0A2T3AGC5"/>
<evidence type="ECO:0000256" key="2">
    <source>
        <dbReference type="SAM" id="Phobius"/>
    </source>
</evidence>
<evidence type="ECO:0000313" key="5">
    <source>
        <dbReference type="Proteomes" id="UP000241462"/>
    </source>
</evidence>
<dbReference type="EMBL" id="KZ678394">
    <property type="protein sequence ID" value="PSR97174.1"/>
    <property type="molecule type" value="Genomic_DNA"/>
</dbReference>
<keyword evidence="2" id="KW-0472">Membrane</keyword>
<keyword evidence="5" id="KW-1185">Reference proteome</keyword>
<evidence type="ECO:0008006" key="6">
    <source>
        <dbReference type="Google" id="ProtNLM"/>
    </source>
</evidence>
<sequence length="618" mass="65951">MSSSMAASPLSFGPRPRSSLGLVLLILALGDALQTTPGSSCSSLCGDTSTSASDIVCSDFAYYSSATGSSFKDCIECLQTSNTTSDSQNDVSWFLYNLRYASAVCIFDFPNKNSSNSTSSKSTSLSCDLEYACAPLQGALEYGNLDPSNETEYGYCSADDSAFYGTSIDTCVSCLQSSPSTYTANFLLALEAGCQQEPQAGTILSITGSLFSTTAINITMASNATSSASSSSDRPVLSLTDIIAIVCSLGGLFLLATGLFGLYIARQRRYAREDALIHASTYTPRQQHFYGGGGPGSPLSGQTYAMPRYTVDHKSELVAADPFDMSPEPSDLPHKNDFQSNAEYYDRLEHRLRSQPLQANPVSFNRVAPSVTSSATSEADTSTSVPGDALPAHPAYIQRSAAPGHLGGRASRNVSRNPSIRSAVQTQPHARVSSSSEQRQEDKFRWIPGKAEAYGMQAYPTTQSQADKASGSVSNRNIQRELSTPEQAHISPSHHAMYPSPALSAHTHMSSSASSPPIHQGMTPPERTATPSRSSLILAAVPKIRIPGKKLSTRFGVDRDTSARPSSRAMGISRPLAFPDSRFSARPSNDRIVEQTVVNFNDLHTEVPIGSGKSLLYG</sequence>
<feature type="region of interest" description="Disordered" evidence="1">
    <location>
        <begin position="481"/>
        <end position="531"/>
    </location>
</feature>
<dbReference type="OrthoDB" id="5426678at2759"/>
<evidence type="ECO:0000313" key="4">
    <source>
        <dbReference type="EMBL" id="PSR97174.1"/>
    </source>
</evidence>
<proteinExistence type="predicted"/>
<name>A0A2T3AGC5_9PEZI</name>
<feature type="chain" id="PRO_5015617558" description="LPXTG-domain-containing protein" evidence="3">
    <location>
        <begin position="33"/>
        <end position="618"/>
    </location>
</feature>
<dbReference type="Proteomes" id="UP000241462">
    <property type="component" value="Unassembled WGS sequence"/>
</dbReference>
<protein>
    <recommendedName>
        <fullName evidence="6">LPXTG-domain-containing protein</fullName>
    </recommendedName>
</protein>
<feature type="compositionally biased region" description="Low complexity" evidence="1">
    <location>
        <begin position="504"/>
        <end position="515"/>
    </location>
</feature>
<keyword evidence="2" id="KW-0812">Transmembrane</keyword>
<keyword evidence="2" id="KW-1133">Transmembrane helix</keyword>
<keyword evidence="3" id="KW-0732">Signal</keyword>
<feature type="region of interest" description="Disordered" evidence="1">
    <location>
        <begin position="356"/>
        <end position="443"/>
    </location>
</feature>
<accession>A0A2T3AGC5</accession>
<evidence type="ECO:0000256" key="3">
    <source>
        <dbReference type="SAM" id="SignalP"/>
    </source>
</evidence>
<feature type="transmembrane region" description="Helical" evidence="2">
    <location>
        <begin position="242"/>
        <end position="265"/>
    </location>
</feature>
<evidence type="ECO:0000256" key="1">
    <source>
        <dbReference type="SAM" id="MobiDB-lite"/>
    </source>
</evidence>
<feature type="compositionally biased region" description="Polar residues" evidence="1">
    <location>
        <begin position="412"/>
        <end position="437"/>
    </location>
</feature>
<feature type="compositionally biased region" description="Low complexity" evidence="1">
    <location>
        <begin position="370"/>
        <end position="385"/>
    </location>
</feature>